<dbReference type="RefSeq" id="WP_119012942.1">
    <property type="nucleotide sequence ID" value="NZ_QXNC01000011.1"/>
</dbReference>
<gene>
    <name evidence="2" type="ORF">EV674_10793</name>
</gene>
<reference evidence="2 3" key="1">
    <citation type="submission" date="2019-03" db="EMBL/GenBank/DDBJ databases">
        <title>Genomic Encyclopedia of Type Strains, Phase IV (KMG-IV): sequencing the most valuable type-strain genomes for metagenomic binning, comparative biology and taxonomic classification.</title>
        <authorList>
            <person name="Goeker M."/>
        </authorList>
    </citation>
    <scope>NUCLEOTIDE SEQUENCE [LARGE SCALE GENOMIC DNA]</scope>
    <source>
        <strain evidence="2 3">DSM 1837</strain>
    </source>
</reference>
<dbReference type="EMBL" id="SLXH01000007">
    <property type="protein sequence ID" value="TCP19096.1"/>
    <property type="molecule type" value="Genomic_DNA"/>
</dbReference>
<dbReference type="Proteomes" id="UP000295182">
    <property type="component" value="Unassembled WGS sequence"/>
</dbReference>
<feature type="signal peptide" evidence="1">
    <location>
        <begin position="1"/>
        <end position="22"/>
    </location>
</feature>
<dbReference type="AlphaFoldDB" id="A0A4V2SKC8"/>
<evidence type="ECO:0000256" key="1">
    <source>
        <dbReference type="SAM" id="SignalP"/>
    </source>
</evidence>
<dbReference type="InterPro" id="IPR025421">
    <property type="entry name" value="DUF4148"/>
</dbReference>
<name>A0A4V2SKC8_9BURK</name>
<evidence type="ECO:0000313" key="3">
    <source>
        <dbReference type="Proteomes" id="UP000295182"/>
    </source>
</evidence>
<sequence>MNTARILSIAAIAALSSLGAQAQDQFDTVYGINYQAQTQSERTRAEVNAEAVQAVAHFKNDVVGSAPAAQAATAGTALSRDTVRAEAVTAVRSGTLASGIRS</sequence>
<organism evidence="2 3">
    <name type="scientific">Simplicispira metamorpha</name>
    <dbReference type="NCBI Taxonomy" id="80881"/>
    <lineage>
        <taxon>Bacteria</taxon>
        <taxon>Pseudomonadati</taxon>
        <taxon>Pseudomonadota</taxon>
        <taxon>Betaproteobacteria</taxon>
        <taxon>Burkholderiales</taxon>
        <taxon>Comamonadaceae</taxon>
        <taxon>Simplicispira</taxon>
    </lineage>
</organism>
<feature type="chain" id="PRO_5021016286" evidence="1">
    <location>
        <begin position="23"/>
        <end position="102"/>
    </location>
</feature>
<dbReference type="Pfam" id="PF13663">
    <property type="entry name" value="DUF4148"/>
    <property type="match status" value="1"/>
</dbReference>
<comment type="caution">
    <text evidence="2">The sequence shown here is derived from an EMBL/GenBank/DDBJ whole genome shotgun (WGS) entry which is preliminary data.</text>
</comment>
<proteinExistence type="predicted"/>
<accession>A0A4V2SKC8</accession>
<protein>
    <submittedName>
        <fullName evidence="2">Uncharacterized protein DUF4148</fullName>
    </submittedName>
</protein>
<evidence type="ECO:0000313" key="2">
    <source>
        <dbReference type="EMBL" id="TCP19096.1"/>
    </source>
</evidence>
<keyword evidence="1" id="KW-0732">Signal</keyword>
<keyword evidence="3" id="KW-1185">Reference proteome</keyword>